<accession>A0A8T2PHY6</accession>
<comment type="similarity">
    <text evidence="2">Belongs to the TMEM263 family.</text>
</comment>
<evidence type="ECO:0000256" key="2">
    <source>
        <dbReference type="ARBA" id="ARBA00008411"/>
    </source>
</evidence>
<comment type="subcellular location">
    <subcellularLocation>
        <location evidence="1">Membrane</location>
        <topology evidence="1">Multi-pass membrane protein</topology>
    </subcellularLocation>
</comment>
<keyword evidence="4" id="KW-1133">Transmembrane helix</keyword>
<evidence type="ECO:0000313" key="6">
    <source>
        <dbReference type="EMBL" id="KAG9352125.1"/>
    </source>
</evidence>
<name>A0A8T2PHY6_9TELE</name>
<dbReference type="OrthoDB" id="6140834at2759"/>
<keyword evidence="7" id="KW-1185">Reference proteome</keyword>
<dbReference type="AlphaFoldDB" id="A0A8T2PHY6"/>
<keyword evidence="5" id="KW-0472">Membrane</keyword>
<gene>
    <name evidence="6" type="ORF">JZ751_020538</name>
</gene>
<dbReference type="EMBL" id="JAFBMS010000005">
    <property type="protein sequence ID" value="KAG9352125.1"/>
    <property type="molecule type" value="Genomic_DNA"/>
</dbReference>
<dbReference type="Proteomes" id="UP000824540">
    <property type="component" value="Unassembled WGS sequence"/>
</dbReference>
<reference evidence="6" key="1">
    <citation type="thesis" date="2021" institute="BYU ScholarsArchive" country="Provo, UT, USA">
        <title>Applications of and Algorithms for Genome Assembly and Genomic Analyses with an Emphasis on Marine Teleosts.</title>
        <authorList>
            <person name="Pickett B.D."/>
        </authorList>
    </citation>
    <scope>NUCLEOTIDE SEQUENCE</scope>
    <source>
        <strain evidence="6">HI-2016</strain>
    </source>
</reference>
<keyword evidence="3" id="KW-0812">Transmembrane</keyword>
<evidence type="ECO:0000313" key="7">
    <source>
        <dbReference type="Proteomes" id="UP000824540"/>
    </source>
</evidence>
<comment type="caution">
    <text evidence="6">The sequence shown here is derived from an EMBL/GenBank/DDBJ whole genome shotgun (WGS) entry which is preliminary data.</text>
</comment>
<dbReference type="Pfam" id="PF15475">
    <property type="entry name" value="UPF0444"/>
    <property type="match status" value="1"/>
</dbReference>
<evidence type="ECO:0000256" key="1">
    <source>
        <dbReference type="ARBA" id="ARBA00004141"/>
    </source>
</evidence>
<protein>
    <submittedName>
        <fullName evidence="6">Uncharacterized protein</fullName>
    </submittedName>
</protein>
<dbReference type="GO" id="GO:0016020">
    <property type="term" value="C:membrane"/>
    <property type="evidence" value="ECO:0007669"/>
    <property type="project" value="UniProtKB-SubCell"/>
</dbReference>
<dbReference type="PANTHER" id="PTHR31443">
    <property type="match status" value="1"/>
</dbReference>
<organism evidence="6 7">
    <name type="scientific">Albula glossodonta</name>
    <name type="common">roundjaw bonefish</name>
    <dbReference type="NCBI Taxonomy" id="121402"/>
    <lineage>
        <taxon>Eukaryota</taxon>
        <taxon>Metazoa</taxon>
        <taxon>Chordata</taxon>
        <taxon>Craniata</taxon>
        <taxon>Vertebrata</taxon>
        <taxon>Euteleostomi</taxon>
        <taxon>Actinopterygii</taxon>
        <taxon>Neopterygii</taxon>
        <taxon>Teleostei</taxon>
        <taxon>Albuliformes</taxon>
        <taxon>Albulidae</taxon>
        <taxon>Albula</taxon>
    </lineage>
</organism>
<dbReference type="InterPro" id="IPR028153">
    <property type="entry name" value="UPF0444"/>
</dbReference>
<evidence type="ECO:0000256" key="5">
    <source>
        <dbReference type="ARBA" id="ARBA00023136"/>
    </source>
</evidence>
<evidence type="ECO:0000256" key="3">
    <source>
        <dbReference type="ARBA" id="ARBA00022692"/>
    </source>
</evidence>
<sequence>MRIGRSAQLPDLEKDHPKAEAGMIWRVTGGLFNMTRGAVGATLGGVAWVGSKSYELTKTAVTSVPAAGVGLVKGSVSVVTGGVGAVGSAGRGTPPEYECWYDAGPGSTCYVPEASRGFLARSSYLTSMYFPFNQWGWLKPVETELRKSSHTTVSWVSILEDRIPRGSRTSWMIFRFRRGSSTRALRSFISGTRTILMAMCRRSLQESAASVMLTEAHFLTQSPSSMLTSLGPKASHTGGEHRALLAPRRKSLSVVWFTGWGLM</sequence>
<proteinExistence type="inferred from homology"/>
<evidence type="ECO:0000256" key="4">
    <source>
        <dbReference type="ARBA" id="ARBA00022989"/>
    </source>
</evidence>